<evidence type="ECO:0008006" key="3">
    <source>
        <dbReference type="Google" id="ProtNLM"/>
    </source>
</evidence>
<reference evidence="1 2" key="1">
    <citation type="journal article" date="2016" name="Nat. Commun.">
        <title>Thousands of microbial genomes shed light on interconnected biogeochemical processes in an aquifer system.</title>
        <authorList>
            <person name="Anantharaman K."/>
            <person name="Brown C.T."/>
            <person name="Hug L.A."/>
            <person name="Sharon I."/>
            <person name="Castelle C.J."/>
            <person name="Probst A.J."/>
            <person name="Thomas B.C."/>
            <person name="Singh A."/>
            <person name="Wilkins M.J."/>
            <person name="Karaoz U."/>
            <person name="Brodie E.L."/>
            <person name="Williams K.H."/>
            <person name="Hubbard S.S."/>
            <person name="Banfield J.F."/>
        </authorList>
    </citation>
    <scope>NUCLEOTIDE SEQUENCE [LARGE SCALE GENOMIC DNA]</scope>
</reference>
<dbReference type="AlphaFoldDB" id="A0A1F7GZ03"/>
<dbReference type="InterPro" id="IPR052747">
    <property type="entry name" value="TA_system_RelE_toxin"/>
</dbReference>
<dbReference type="EMBL" id="MFZM01000013">
    <property type="protein sequence ID" value="OGK24015.1"/>
    <property type="molecule type" value="Genomic_DNA"/>
</dbReference>
<sequence>MYKVAITKKAEKQLSKLPSLYQRSIARKLLHLNFPFPKNLDVKTMTNIPQFYRLRVGQVRVIFQIKKSIKEIWIRKIKYRGGAYK</sequence>
<evidence type="ECO:0000313" key="1">
    <source>
        <dbReference type="EMBL" id="OGK24015.1"/>
    </source>
</evidence>
<comment type="caution">
    <text evidence="1">The sequence shown here is derived from an EMBL/GenBank/DDBJ whole genome shotgun (WGS) entry which is preliminary data.</text>
</comment>
<proteinExistence type="predicted"/>
<dbReference type="Gene3D" id="3.30.2310.20">
    <property type="entry name" value="RelE-like"/>
    <property type="match status" value="1"/>
</dbReference>
<accession>A0A1F7GZ03</accession>
<name>A0A1F7GZ03_9BACT</name>
<dbReference type="PANTHER" id="PTHR38813:SF1">
    <property type="entry name" value="TOXIN RELE1-RELATED"/>
    <property type="match status" value="1"/>
</dbReference>
<evidence type="ECO:0000313" key="2">
    <source>
        <dbReference type="Proteomes" id="UP000177159"/>
    </source>
</evidence>
<dbReference type="InterPro" id="IPR035093">
    <property type="entry name" value="RelE/ParE_toxin_dom_sf"/>
</dbReference>
<gene>
    <name evidence="1" type="ORF">A3C24_02915</name>
</gene>
<organism evidence="1 2">
    <name type="scientific">Candidatus Roizmanbacteria bacterium RIFCSPHIGHO2_02_FULL_37_24</name>
    <dbReference type="NCBI Taxonomy" id="1802037"/>
    <lineage>
        <taxon>Bacteria</taxon>
        <taxon>Candidatus Roizmaniibacteriota</taxon>
    </lineage>
</organism>
<dbReference type="Proteomes" id="UP000177159">
    <property type="component" value="Unassembled WGS sequence"/>
</dbReference>
<protein>
    <recommendedName>
        <fullName evidence="3">Plasmid stabilization protein</fullName>
    </recommendedName>
</protein>
<dbReference type="SUPFAM" id="SSF143011">
    <property type="entry name" value="RelE-like"/>
    <property type="match status" value="1"/>
</dbReference>
<dbReference type="PANTHER" id="PTHR38813">
    <property type="match status" value="1"/>
</dbReference>